<feature type="domain" description="HTH tetR-type" evidence="6">
    <location>
        <begin position="28"/>
        <end position="88"/>
    </location>
</feature>
<dbReference type="RefSeq" id="WP_346124886.1">
    <property type="nucleotide sequence ID" value="NZ_BAAAXC010000015.1"/>
</dbReference>
<evidence type="ECO:0000313" key="7">
    <source>
        <dbReference type="EMBL" id="MFB9530279.1"/>
    </source>
</evidence>
<dbReference type="PRINTS" id="PR00455">
    <property type="entry name" value="HTHTETR"/>
</dbReference>
<sequence length="227" mass="24631">MSETPRPQTRRASGREDGREDGRAARARSTRARIVTAAAELFTTAGYTTTSITAIAAKAGVSEPTVYYSFGTKRAILTTALDLAVAGDDEPIPTLQRQWVRDALTDPDPLGQLHSQVVGAADIYLRAAPLLDVVRSAATTDPDLAEVWAANLQQRLTVQRVFADALARKTALRDGLIAEAAADIALAVLSPETYNLLVNDRGWAHQRWQDWAVDALTRLLTTTDRHA</sequence>
<evidence type="ECO:0000256" key="2">
    <source>
        <dbReference type="ARBA" id="ARBA00023125"/>
    </source>
</evidence>
<protein>
    <submittedName>
        <fullName evidence="7">TetR/AcrR family transcriptional regulator</fullName>
    </submittedName>
</protein>
<dbReference type="Gene3D" id="1.10.357.10">
    <property type="entry name" value="Tetracycline Repressor, domain 2"/>
    <property type="match status" value="1"/>
</dbReference>
<dbReference type="Pfam" id="PF00440">
    <property type="entry name" value="TetR_N"/>
    <property type="match status" value="1"/>
</dbReference>
<dbReference type="EMBL" id="JBHMCE010000008">
    <property type="protein sequence ID" value="MFB9530279.1"/>
    <property type="molecule type" value="Genomic_DNA"/>
</dbReference>
<organism evidence="7 8">
    <name type="scientific">Nonomuraea roseola</name>
    <dbReference type="NCBI Taxonomy" id="46179"/>
    <lineage>
        <taxon>Bacteria</taxon>
        <taxon>Bacillati</taxon>
        <taxon>Actinomycetota</taxon>
        <taxon>Actinomycetes</taxon>
        <taxon>Streptosporangiales</taxon>
        <taxon>Streptosporangiaceae</taxon>
        <taxon>Nonomuraea</taxon>
    </lineage>
</organism>
<evidence type="ECO:0000259" key="6">
    <source>
        <dbReference type="PROSITE" id="PS50977"/>
    </source>
</evidence>
<dbReference type="InterPro" id="IPR001647">
    <property type="entry name" value="HTH_TetR"/>
</dbReference>
<dbReference type="InterPro" id="IPR050109">
    <property type="entry name" value="HTH-type_TetR-like_transc_reg"/>
</dbReference>
<evidence type="ECO:0000256" key="1">
    <source>
        <dbReference type="ARBA" id="ARBA00023015"/>
    </source>
</evidence>
<dbReference type="SUPFAM" id="SSF46689">
    <property type="entry name" value="Homeodomain-like"/>
    <property type="match status" value="1"/>
</dbReference>
<feature type="DNA-binding region" description="H-T-H motif" evidence="4">
    <location>
        <begin position="51"/>
        <end position="70"/>
    </location>
</feature>
<name>A0ABV5Q4X9_9ACTN</name>
<reference evidence="7 8" key="1">
    <citation type="submission" date="2024-09" db="EMBL/GenBank/DDBJ databases">
        <authorList>
            <person name="Sun Q."/>
            <person name="Mori K."/>
        </authorList>
    </citation>
    <scope>NUCLEOTIDE SEQUENCE [LARGE SCALE GENOMIC DNA]</scope>
    <source>
        <strain evidence="7 8">JCM 3323</strain>
    </source>
</reference>
<keyword evidence="1" id="KW-0805">Transcription regulation</keyword>
<dbReference type="PANTHER" id="PTHR30055">
    <property type="entry name" value="HTH-TYPE TRANSCRIPTIONAL REGULATOR RUTR"/>
    <property type="match status" value="1"/>
</dbReference>
<comment type="caution">
    <text evidence="7">The sequence shown here is derived from an EMBL/GenBank/DDBJ whole genome shotgun (WGS) entry which is preliminary data.</text>
</comment>
<dbReference type="PANTHER" id="PTHR30055:SF234">
    <property type="entry name" value="HTH-TYPE TRANSCRIPTIONAL REGULATOR BETI"/>
    <property type="match status" value="1"/>
</dbReference>
<feature type="compositionally biased region" description="Basic and acidic residues" evidence="5">
    <location>
        <begin position="13"/>
        <end position="24"/>
    </location>
</feature>
<feature type="region of interest" description="Disordered" evidence="5">
    <location>
        <begin position="1"/>
        <end position="29"/>
    </location>
</feature>
<evidence type="ECO:0000256" key="4">
    <source>
        <dbReference type="PROSITE-ProRule" id="PRU00335"/>
    </source>
</evidence>
<dbReference type="PROSITE" id="PS50977">
    <property type="entry name" value="HTH_TETR_2"/>
    <property type="match status" value="1"/>
</dbReference>
<keyword evidence="8" id="KW-1185">Reference proteome</keyword>
<gene>
    <name evidence="7" type="ORF">ACFFRN_27070</name>
</gene>
<evidence type="ECO:0000256" key="3">
    <source>
        <dbReference type="ARBA" id="ARBA00023163"/>
    </source>
</evidence>
<keyword evidence="3" id="KW-0804">Transcription</keyword>
<proteinExistence type="predicted"/>
<evidence type="ECO:0000313" key="8">
    <source>
        <dbReference type="Proteomes" id="UP001589646"/>
    </source>
</evidence>
<dbReference type="Proteomes" id="UP001589646">
    <property type="component" value="Unassembled WGS sequence"/>
</dbReference>
<accession>A0ABV5Q4X9</accession>
<evidence type="ECO:0000256" key="5">
    <source>
        <dbReference type="SAM" id="MobiDB-lite"/>
    </source>
</evidence>
<dbReference type="InterPro" id="IPR009057">
    <property type="entry name" value="Homeodomain-like_sf"/>
</dbReference>
<keyword evidence="2 4" id="KW-0238">DNA-binding</keyword>